<name>A0A194X056_MOLSC</name>
<dbReference type="AlphaFoldDB" id="A0A194X056"/>
<dbReference type="PANTHER" id="PTHR38116">
    <property type="entry name" value="CHROMOSOME 7, WHOLE GENOME SHOTGUN SEQUENCE"/>
    <property type="match status" value="1"/>
</dbReference>
<dbReference type="InParanoid" id="A0A194X056"/>
<organism evidence="2 3">
    <name type="scientific">Mollisia scopiformis</name>
    <name type="common">Conifer needle endophyte fungus</name>
    <name type="synonym">Phialocephala scopiformis</name>
    <dbReference type="NCBI Taxonomy" id="149040"/>
    <lineage>
        <taxon>Eukaryota</taxon>
        <taxon>Fungi</taxon>
        <taxon>Dikarya</taxon>
        <taxon>Ascomycota</taxon>
        <taxon>Pezizomycotina</taxon>
        <taxon>Leotiomycetes</taxon>
        <taxon>Helotiales</taxon>
        <taxon>Mollisiaceae</taxon>
        <taxon>Mollisia</taxon>
    </lineage>
</organism>
<protein>
    <submittedName>
        <fullName evidence="2">Uncharacterized protein</fullName>
    </submittedName>
</protein>
<evidence type="ECO:0000256" key="1">
    <source>
        <dbReference type="SAM" id="MobiDB-lite"/>
    </source>
</evidence>
<sequence length="236" mass="26573">MLIATSQGDIAARRTPSSSTDHQIVPTPRTLKHFVKDPKPKIGRLISSMLPYTTNATCDQSTPTIIFPLAPDHCLITLVQFNVVRAMIFNMSILSLLYCLPTPCTRAFGVPNLETIPPEEIPPDLQPTPLQKFTPHPFWISAIPVPAMRDNLILMAGQYDSNDLCYDLGQSLYEGFDDVERRGCLVWGEPWCVSGWEITEGFVRKWGFLLNGCENVIESTNHWREVRGEDRLSVDI</sequence>
<keyword evidence="3" id="KW-1185">Reference proteome</keyword>
<dbReference type="Pfam" id="PF11905">
    <property type="entry name" value="DUF3425"/>
    <property type="match status" value="1"/>
</dbReference>
<reference evidence="2 3" key="1">
    <citation type="submission" date="2015-10" db="EMBL/GenBank/DDBJ databases">
        <title>Full genome of DAOMC 229536 Phialocephala scopiformis, a fungal endophyte of spruce producing the potent anti-insectan compound rugulosin.</title>
        <authorList>
            <consortium name="DOE Joint Genome Institute"/>
            <person name="Walker A.K."/>
            <person name="Frasz S.L."/>
            <person name="Seifert K.A."/>
            <person name="Miller J.D."/>
            <person name="Mondo S.J."/>
            <person name="Labutti K."/>
            <person name="Lipzen A."/>
            <person name="Dockter R."/>
            <person name="Kennedy M."/>
            <person name="Grigoriev I.V."/>
            <person name="Spatafora J.W."/>
        </authorList>
    </citation>
    <scope>NUCLEOTIDE SEQUENCE [LARGE SCALE GENOMIC DNA]</scope>
    <source>
        <strain evidence="2 3">CBS 120377</strain>
    </source>
</reference>
<proteinExistence type="predicted"/>
<dbReference type="InterPro" id="IPR021833">
    <property type="entry name" value="DUF3425"/>
</dbReference>
<evidence type="ECO:0000313" key="3">
    <source>
        <dbReference type="Proteomes" id="UP000070700"/>
    </source>
</evidence>
<dbReference type="Proteomes" id="UP000070700">
    <property type="component" value="Unassembled WGS sequence"/>
</dbReference>
<gene>
    <name evidence="2" type="ORF">LY89DRAFT_155397</name>
</gene>
<dbReference type="GeneID" id="28815172"/>
<feature type="region of interest" description="Disordered" evidence="1">
    <location>
        <begin position="1"/>
        <end position="24"/>
    </location>
</feature>
<dbReference type="RefSeq" id="XP_018067607.1">
    <property type="nucleotide sequence ID" value="XM_018205446.1"/>
</dbReference>
<evidence type="ECO:0000313" key="2">
    <source>
        <dbReference type="EMBL" id="KUJ13252.1"/>
    </source>
</evidence>
<dbReference type="OrthoDB" id="2245989at2759"/>
<dbReference type="PANTHER" id="PTHR38116:SF1">
    <property type="entry name" value="BZIP DOMAIN-CONTAINING PROTEIN"/>
    <property type="match status" value="1"/>
</dbReference>
<dbReference type="EMBL" id="KQ947422">
    <property type="protein sequence ID" value="KUJ13252.1"/>
    <property type="molecule type" value="Genomic_DNA"/>
</dbReference>
<accession>A0A194X056</accession>
<dbReference type="KEGG" id="psco:LY89DRAFT_155397"/>